<reference evidence="2 3" key="1">
    <citation type="journal article" date="2015" name="Nature">
        <title>rRNA introns, odd ribosomes, and small enigmatic genomes across a large radiation of phyla.</title>
        <authorList>
            <person name="Brown C.T."/>
            <person name="Hug L.A."/>
            <person name="Thomas B.C."/>
            <person name="Sharon I."/>
            <person name="Castelle C.J."/>
            <person name="Singh A."/>
            <person name="Wilkins M.J."/>
            <person name="Williams K.H."/>
            <person name="Banfield J.F."/>
        </authorList>
    </citation>
    <scope>NUCLEOTIDE SEQUENCE [LARGE SCALE GENOMIC DNA]</scope>
</reference>
<comment type="caution">
    <text evidence="2">The sequence shown here is derived from an EMBL/GenBank/DDBJ whole genome shotgun (WGS) entry which is preliminary data.</text>
</comment>
<gene>
    <name evidence="2" type="ORF">VE96_C0007G0005</name>
</gene>
<name>A0A0G1KY24_UNCK3</name>
<sequence>MELFGYINLSLVAVFWICDIVRSMREKDIAYLIFHAVILIAIVACFYDPAGFIKGANFGIAMAGGYPYTP</sequence>
<evidence type="ECO:0000313" key="2">
    <source>
        <dbReference type="EMBL" id="KKT52814.1"/>
    </source>
</evidence>
<dbReference type="EMBL" id="LCIJ01000007">
    <property type="protein sequence ID" value="KKT52814.1"/>
    <property type="molecule type" value="Genomic_DNA"/>
</dbReference>
<keyword evidence="1" id="KW-1133">Transmembrane helix</keyword>
<protein>
    <submittedName>
        <fullName evidence="2">Uncharacterized protein</fullName>
    </submittedName>
</protein>
<dbReference type="AlphaFoldDB" id="A0A0G1KY24"/>
<keyword evidence="1" id="KW-0812">Transmembrane</keyword>
<feature type="transmembrane region" description="Helical" evidence="1">
    <location>
        <begin position="6"/>
        <end position="22"/>
    </location>
</feature>
<dbReference type="Proteomes" id="UP000034752">
    <property type="component" value="Unassembled WGS sequence"/>
</dbReference>
<organism evidence="2 3">
    <name type="scientific">candidate division Kazan bacterium GW2011_GWA1_44_22</name>
    <dbReference type="NCBI Taxonomy" id="1620410"/>
    <lineage>
        <taxon>Bacteria</taxon>
        <taxon>Bacteria division Kazan-3B-28</taxon>
    </lineage>
</organism>
<accession>A0A0G1KY24</accession>
<evidence type="ECO:0000313" key="3">
    <source>
        <dbReference type="Proteomes" id="UP000034752"/>
    </source>
</evidence>
<proteinExistence type="predicted"/>
<keyword evidence="1" id="KW-0472">Membrane</keyword>
<feature type="transmembrane region" description="Helical" evidence="1">
    <location>
        <begin position="29"/>
        <end position="47"/>
    </location>
</feature>
<evidence type="ECO:0000256" key="1">
    <source>
        <dbReference type="SAM" id="Phobius"/>
    </source>
</evidence>